<keyword evidence="2" id="KW-1185">Reference proteome</keyword>
<name>A0ACB7F1Y9_NIBAL</name>
<organism evidence="1 2">
    <name type="scientific">Nibea albiflora</name>
    <name type="common">Yellow drum</name>
    <name type="synonym">Corvina albiflora</name>
    <dbReference type="NCBI Taxonomy" id="240163"/>
    <lineage>
        <taxon>Eukaryota</taxon>
        <taxon>Metazoa</taxon>
        <taxon>Chordata</taxon>
        <taxon>Craniata</taxon>
        <taxon>Vertebrata</taxon>
        <taxon>Euteleostomi</taxon>
        <taxon>Actinopterygii</taxon>
        <taxon>Neopterygii</taxon>
        <taxon>Teleostei</taxon>
        <taxon>Neoteleostei</taxon>
        <taxon>Acanthomorphata</taxon>
        <taxon>Eupercaria</taxon>
        <taxon>Sciaenidae</taxon>
        <taxon>Nibea</taxon>
    </lineage>
</organism>
<evidence type="ECO:0000313" key="1">
    <source>
        <dbReference type="EMBL" id="KAG8008199.1"/>
    </source>
</evidence>
<comment type="caution">
    <text evidence="1">The sequence shown here is derived from an EMBL/GenBank/DDBJ whole genome shotgun (WGS) entry which is preliminary data.</text>
</comment>
<accession>A0ACB7F1Y9</accession>
<dbReference type="EMBL" id="CM024807">
    <property type="protein sequence ID" value="KAG8008199.1"/>
    <property type="molecule type" value="Genomic_DNA"/>
</dbReference>
<dbReference type="Proteomes" id="UP000805704">
    <property type="component" value="Chromosome 19"/>
</dbReference>
<reference evidence="1" key="1">
    <citation type="submission" date="2020-04" db="EMBL/GenBank/DDBJ databases">
        <title>A chromosome-scale assembly and high-density genetic map of the yellow drum (Nibea albiflora) genome.</title>
        <authorList>
            <person name="Xu D."/>
            <person name="Zhang W."/>
            <person name="Chen R."/>
            <person name="Tan P."/>
            <person name="Wang L."/>
            <person name="Song H."/>
            <person name="Tian L."/>
            <person name="Zhu Q."/>
            <person name="Wang B."/>
        </authorList>
    </citation>
    <scope>NUCLEOTIDE SEQUENCE</scope>
    <source>
        <strain evidence="1">ZJHYS-2018</strain>
    </source>
</reference>
<protein>
    <submittedName>
        <fullName evidence="1">Uncharacterized protein</fullName>
    </submittedName>
</protein>
<proteinExistence type="predicted"/>
<gene>
    <name evidence="1" type="ORF">GBF38_019258</name>
</gene>
<evidence type="ECO:0000313" key="2">
    <source>
        <dbReference type="Proteomes" id="UP000805704"/>
    </source>
</evidence>
<sequence length="110" mass="11682">MLNRQNSPRAVEGLAAWLPGCGRRCCEYQQRPTSAAPTVVPFTRPRSALVCQRGKRERGISLPPHRRHSSSVVTAPGAFWGSVLALDWEGEGGGGGGRGARAVTAVECQA</sequence>